<feature type="compositionally biased region" description="Basic and acidic residues" evidence="14">
    <location>
        <begin position="729"/>
        <end position="738"/>
    </location>
</feature>
<protein>
    <submittedName>
        <fullName evidence="18">Membrane peptidoglycan carboxypeptidase</fullName>
    </submittedName>
</protein>
<evidence type="ECO:0000256" key="6">
    <source>
        <dbReference type="ARBA" id="ARBA00022679"/>
    </source>
</evidence>
<keyword evidence="15" id="KW-0472">Membrane</keyword>
<dbReference type="PANTHER" id="PTHR32282:SF34">
    <property type="entry name" value="PENICILLIN-BINDING PROTEIN 1A"/>
    <property type="match status" value="1"/>
</dbReference>
<name>A0A3N1GWV5_9ACTN</name>
<dbReference type="AlphaFoldDB" id="A0A3N1GWV5"/>
<dbReference type="Gene3D" id="3.40.710.10">
    <property type="entry name" value="DD-peptidase/beta-lactamase superfamily"/>
    <property type="match status" value="1"/>
</dbReference>
<evidence type="ECO:0000256" key="15">
    <source>
        <dbReference type="SAM" id="Phobius"/>
    </source>
</evidence>
<dbReference type="SUPFAM" id="SSF53955">
    <property type="entry name" value="Lysozyme-like"/>
    <property type="match status" value="1"/>
</dbReference>
<feature type="compositionally biased region" description="Low complexity" evidence="14">
    <location>
        <begin position="695"/>
        <end position="708"/>
    </location>
</feature>
<dbReference type="FunCoup" id="A0A3N1GWV5">
    <property type="interactions" value="20"/>
</dbReference>
<evidence type="ECO:0000256" key="4">
    <source>
        <dbReference type="ARBA" id="ARBA00022670"/>
    </source>
</evidence>
<comment type="caution">
    <text evidence="18">The sequence shown here is derived from an EMBL/GenBank/DDBJ whole genome shotgun (WGS) entry which is preliminary data.</text>
</comment>
<evidence type="ECO:0000256" key="13">
    <source>
        <dbReference type="ARBA" id="ARBA00049902"/>
    </source>
</evidence>
<evidence type="ECO:0000256" key="10">
    <source>
        <dbReference type="ARBA" id="ARBA00023268"/>
    </source>
</evidence>
<dbReference type="InterPro" id="IPR023346">
    <property type="entry name" value="Lysozyme-like_dom_sf"/>
</dbReference>
<dbReference type="Gene3D" id="1.10.3810.10">
    <property type="entry name" value="Biosynthetic peptidoglycan transglycosylase-like"/>
    <property type="match status" value="1"/>
</dbReference>
<proteinExistence type="inferred from homology"/>
<evidence type="ECO:0000259" key="16">
    <source>
        <dbReference type="Pfam" id="PF00905"/>
    </source>
</evidence>
<dbReference type="Proteomes" id="UP000276232">
    <property type="component" value="Unassembled WGS sequence"/>
</dbReference>
<evidence type="ECO:0000256" key="8">
    <source>
        <dbReference type="ARBA" id="ARBA00022960"/>
    </source>
</evidence>
<evidence type="ECO:0000313" key="18">
    <source>
        <dbReference type="EMBL" id="ROP34734.1"/>
    </source>
</evidence>
<evidence type="ECO:0000256" key="5">
    <source>
        <dbReference type="ARBA" id="ARBA00022676"/>
    </source>
</evidence>
<feature type="compositionally biased region" description="Low complexity" evidence="14">
    <location>
        <begin position="756"/>
        <end position="772"/>
    </location>
</feature>
<dbReference type="PANTHER" id="PTHR32282">
    <property type="entry name" value="BINDING PROTEIN TRANSPEPTIDASE, PUTATIVE-RELATED"/>
    <property type="match status" value="1"/>
</dbReference>
<accession>A0A3N1GWV5</accession>
<dbReference type="RefSeq" id="WP_199720225.1">
    <property type="nucleotide sequence ID" value="NZ_RJKN01000006.1"/>
</dbReference>
<evidence type="ECO:0000313" key="19">
    <source>
        <dbReference type="Proteomes" id="UP000276232"/>
    </source>
</evidence>
<evidence type="ECO:0000256" key="11">
    <source>
        <dbReference type="ARBA" id="ARBA00023316"/>
    </source>
</evidence>
<evidence type="ECO:0000256" key="1">
    <source>
        <dbReference type="ARBA" id="ARBA00007090"/>
    </source>
</evidence>
<keyword evidence="8" id="KW-0133">Cell shape</keyword>
<dbReference type="GO" id="GO:0030288">
    <property type="term" value="C:outer membrane-bounded periplasmic space"/>
    <property type="evidence" value="ECO:0007669"/>
    <property type="project" value="TreeGrafter"/>
</dbReference>
<comment type="catalytic activity">
    <reaction evidence="12">
        <text>Preferential cleavage: (Ac)2-L-Lys-D-Ala-|-D-Ala. Also transpeptidation of peptidyl-alanyl moieties that are N-acyl substituents of D-alanine.</text>
        <dbReference type="EC" id="3.4.16.4"/>
    </reaction>
</comment>
<comment type="similarity">
    <text evidence="2">In the N-terminal section; belongs to the glycosyltransferase 51 family.</text>
</comment>
<dbReference type="InterPro" id="IPR050396">
    <property type="entry name" value="Glycosyltr_51/Transpeptidase"/>
</dbReference>
<keyword evidence="7" id="KW-0378">Hydrolase</keyword>
<keyword evidence="5" id="KW-0328">Glycosyltransferase</keyword>
<evidence type="ECO:0000259" key="17">
    <source>
        <dbReference type="Pfam" id="PF00912"/>
    </source>
</evidence>
<keyword evidence="15" id="KW-1133">Transmembrane helix</keyword>
<keyword evidence="3 18" id="KW-0121">Carboxypeptidase</keyword>
<gene>
    <name evidence="18" type="ORF">EDC03_2556</name>
</gene>
<dbReference type="InterPro" id="IPR001460">
    <property type="entry name" value="PCN-bd_Tpept"/>
</dbReference>
<feature type="domain" description="Glycosyl transferase family 51" evidence="17">
    <location>
        <begin position="78"/>
        <end position="249"/>
    </location>
</feature>
<evidence type="ECO:0000256" key="9">
    <source>
        <dbReference type="ARBA" id="ARBA00022984"/>
    </source>
</evidence>
<evidence type="ECO:0000256" key="14">
    <source>
        <dbReference type="SAM" id="MobiDB-lite"/>
    </source>
</evidence>
<comment type="catalytic activity">
    <reaction evidence="13">
        <text>[GlcNAc-(1-&gt;4)-Mur2Ac(oyl-L-Ala-gamma-D-Glu-L-Lys-D-Ala-D-Ala)](n)-di-trans,octa-cis-undecaprenyl diphosphate + beta-D-GlcNAc-(1-&gt;4)-Mur2Ac(oyl-L-Ala-gamma-D-Glu-L-Lys-D-Ala-D-Ala)-di-trans,octa-cis-undecaprenyl diphosphate = [GlcNAc-(1-&gt;4)-Mur2Ac(oyl-L-Ala-gamma-D-Glu-L-Lys-D-Ala-D-Ala)](n+1)-di-trans,octa-cis-undecaprenyl diphosphate + di-trans,octa-cis-undecaprenyl diphosphate + H(+)</text>
        <dbReference type="Rhea" id="RHEA:23708"/>
        <dbReference type="Rhea" id="RHEA-COMP:9602"/>
        <dbReference type="Rhea" id="RHEA-COMP:9603"/>
        <dbReference type="ChEBI" id="CHEBI:15378"/>
        <dbReference type="ChEBI" id="CHEBI:58405"/>
        <dbReference type="ChEBI" id="CHEBI:60033"/>
        <dbReference type="ChEBI" id="CHEBI:78435"/>
        <dbReference type="EC" id="2.4.99.28"/>
    </reaction>
</comment>
<dbReference type="GO" id="GO:0071555">
    <property type="term" value="P:cell wall organization"/>
    <property type="evidence" value="ECO:0007669"/>
    <property type="project" value="UniProtKB-KW"/>
</dbReference>
<keyword evidence="4" id="KW-0645">Protease</keyword>
<feature type="domain" description="Penicillin-binding protein transpeptidase" evidence="16">
    <location>
        <begin position="343"/>
        <end position="592"/>
    </location>
</feature>
<evidence type="ECO:0000256" key="2">
    <source>
        <dbReference type="ARBA" id="ARBA00007739"/>
    </source>
</evidence>
<evidence type="ECO:0000256" key="7">
    <source>
        <dbReference type="ARBA" id="ARBA00022801"/>
    </source>
</evidence>
<dbReference type="Pfam" id="PF00912">
    <property type="entry name" value="Transgly"/>
    <property type="match status" value="1"/>
</dbReference>
<dbReference type="Pfam" id="PF00905">
    <property type="entry name" value="Transpeptidase"/>
    <property type="match status" value="1"/>
</dbReference>
<keyword evidence="10" id="KW-0511">Multifunctional enzyme</keyword>
<feature type="compositionally biased region" description="Acidic residues" evidence="14">
    <location>
        <begin position="650"/>
        <end position="660"/>
    </location>
</feature>
<dbReference type="GO" id="GO:0008955">
    <property type="term" value="F:peptidoglycan glycosyltransferase activity"/>
    <property type="evidence" value="ECO:0007669"/>
    <property type="project" value="UniProtKB-EC"/>
</dbReference>
<dbReference type="FunFam" id="1.10.3810.10:FF:000001">
    <property type="entry name" value="Penicillin-binding protein 1A"/>
    <property type="match status" value="1"/>
</dbReference>
<dbReference type="InParanoid" id="A0A3N1GWV5"/>
<evidence type="ECO:0000256" key="3">
    <source>
        <dbReference type="ARBA" id="ARBA00022645"/>
    </source>
</evidence>
<feature type="transmembrane region" description="Helical" evidence="15">
    <location>
        <begin position="27"/>
        <end position="51"/>
    </location>
</feature>
<comment type="similarity">
    <text evidence="1">In the C-terminal section; belongs to the transpeptidase family.</text>
</comment>
<dbReference type="InterPro" id="IPR012338">
    <property type="entry name" value="Beta-lactam/transpept-like"/>
</dbReference>
<evidence type="ECO:0000256" key="12">
    <source>
        <dbReference type="ARBA" id="ARBA00034000"/>
    </source>
</evidence>
<dbReference type="GO" id="GO:0009252">
    <property type="term" value="P:peptidoglycan biosynthetic process"/>
    <property type="evidence" value="ECO:0007669"/>
    <property type="project" value="UniProtKB-KW"/>
</dbReference>
<dbReference type="InterPro" id="IPR001264">
    <property type="entry name" value="Glyco_trans_51"/>
</dbReference>
<dbReference type="GO" id="GO:0009002">
    <property type="term" value="F:serine-type D-Ala-D-Ala carboxypeptidase activity"/>
    <property type="evidence" value="ECO:0007669"/>
    <property type="project" value="UniProtKB-EC"/>
</dbReference>
<feature type="region of interest" description="Disordered" evidence="14">
    <location>
        <begin position="638"/>
        <end position="772"/>
    </location>
</feature>
<dbReference type="InterPro" id="IPR036950">
    <property type="entry name" value="PBP_transglycosylase"/>
</dbReference>
<keyword evidence="19" id="KW-1185">Reference proteome</keyword>
<dbReference type="SUPFAM" id="SSF56601">
    <property type="entry name" value="beta-lactamase/transpeptidase-like"/>
    <property type="match status" value="1"/>
</dbReference>
<dbReference type="GO" id="GO:0008658">
    <property type="term" value="F:penicillin binding"/>
    <property type="evidence" value="ECO:0007669"/>
    <property type="project" value="InterPro"/>
</dbReference>
<organism evidence="18 19">
    <name type="scientific">Pseudokineococcus lusitanus</name>
    <dbReference type="NCBI Taxonomy" id="763993"/>
    <lineage>
        <taxon>Bacteria</taxon>
        <taxon>Bacillati</taxon>
        <taxon>Actinomycetota</taxon>
        <taxon>Actinomycetes</taxon>
        <taxon>Kineosporiales</taxon>
        <taxon>Kineosporiaceae</taxon>
        <taxon>Pseudokineococcus</taxon>
    </lineage>
</organism>
<keyword evidence="6" id="KW-0808">Transferase</keyword>
<keyword evidence="9" id="KW-0573">Peptidoglycan synthesis</keyword>
<keyword evidence="11" id="KW-0961">Cell wall biogenesis/degradation</keyword>
<dbReference type="GO" id="GO:0006508">
    <property type="term" value="P:proteolysis"/>
    <property type="evidence" value="ECO:0007669"/>
    <property type="project" value="UniProtKB-KW"/>
</dbReference>
<sequence length="772" mass="80904">MAAGSRPTSAPRGGGAARPRRSVAKRIALVLGGLVVVGGALGVAGFAYGYASTDVPEPTELGQKATTTVFYSDGTTQLGQFADVNRTPVETAAIPEVMRQAVIAAEDRSFYENRGVSPSSIARAFVSNLRGNATQGGSTITQQYVKNYYTGDDTQSLERKVREAFIALKVDQQLDKEQILTDYLNTIYFGRGAYGVQEAAQAYFGVDVEQLDASQAALLAGVVPAPSAYDPAVDPAAAERRWDYVVGGMVETGALTQAERDALAFPETVQQEADEVYAGPDGYLLQAVRDELTTRGAFTADELDGGGLTITTTFDVAMQEDAVAAMEDEDAFPVEDRPEGVLGSLVSIDPADGAVKALYGGADYLQRQVNGATQDKMQAGSTFKPFALVAGLEEGISLRTRYNGNDSATFENGYGPGNFGGESYGRQNLVEATVTSTNTVYVGLNEDVGPEATADAAVRAGLPETTAGLFPAYPSNVLGTASPTVLDMAHAYSTFAAQGVRTTPHVVAEVRQADQVVYPGGPPASERVFDEDVMADTTYALEQVVEDGSVRRTIDLDRPTAGKTGTSNEAKSAWFVGYVPQLATAVAIYSTDNEGMDRWDSGNRGRAVTGSSYPAAIWQEYMEAATDGMEVLDFPERADVGSTNGRSSSDDDDEDDDEPQEERTVLPPAPEPTASTPAPTPSETEEPTPPPSEPPATTEAPAPSPSATPEDDPEPTEPAEPAEPARPTEPGDRGDGRGEGPGGGDPGDPGDEEPDAAPAPAAAREPDGAPIG</sequence>
<keyword evidence="15" id="KW-0812">Transmembrane</keyword>
<dbReference type="GO" id="GO:0008360">
    <property type="term" value="P:regulation of cell shape"/>
    <property type="evidence" value="ECO:0007669"/>
    <property type="project" value="UniProtKB-KW"/>
</dbReference>
<dbReference type="EMBL" id="RJKN01000006">
    <property type="protein sequence ID" value="ROP34734.1"/>
    <property type="molecule type" value="Genomic_DNA"/>
</dbReference>
<reference evidence="18 19" key="1">
    <citation type="journal article" date="2015" name="Stand. Genomic Sci.">
        <title>Genomic Encyclopedia of Bacterial and Archaeal Type Strains, Phase III: the genomes of soil and plant-associated and newly described type strains.</title>
        <authorList>
            <person name="Whitman W.B."/>
            <person name="Woyke T."/>
            <person name="Klenk H.P."/>
            <person name="Zhou Y."/>
            <person name="Lilburn T.G."/>
            <person name="Beck B.J."/>
            <person name="De Vos P."/>
            <person name="Vandamme P."/>
            <person name="Eisen J.A."/>
            <person name="Garrity G."/>
            <person name="Hugenholtz P."/>
            <person name="Kyrpides N.C."/>
        </authorList>
    </citation>
    <scope>NUCLEOTIDE SEQUENCE [LARGE SCALE GENOMIC DNA]</scope>
    <source>
        <strain evidence="18 19">CECT 7306</strain>
    </source>
</reference>